<dbReference type="InterPro" id="IPR052895">
    <property type="entry name" value="HetReg/Transcr_Mod"/>
</dbReference>
<accession>A0AAV9GED4</accession>
<dbReference type="PANTHER" id="PTHR24148">
    <property type="entry name" value="ANKYRIN REPEAT DOMAIN-CONTAINING PROTEIN 39 HOMOLOG-RELATED"/>
    <property type="match status" value="1"/>
</dbReference>
<evidence type="ECO:0000256" key="1">
    <source>
        <dbReference type="SAM" id="MobiDB-lite"/>
    </source>
</evidence>
<dbReference type="EMBL" id="MU865958">
    <property type="protein sequence ID" value="KAK4446295.1"/>
    <property type="molecule type" value="Genomic_DNA"/>
</dbReference>
<evidence type="ECO:0000313" key="4">
    <source>
        <dbReference type="EMBL" id="KAK4446295.1"/>
    </source>
</evidence>
<dbReference type="PANTHER" id="PTHR24148:SF64">
    <property type="entry name" value="HETEROKARYON INCOMPATIBILITY DOMAIN-CONTAINING PROTEIN"/>
    <property type="match status" value="1"/>
</dbReference>
<feature type="domain" description="Heterokaryon incompatibility" evidence="3">
    <location>
        <begin position="356"/>
        <end position="544"/>
    </location>
</feature>
<keyword evidence="2" id="KW-0812">Transmembrane</keyword>
<name>A0AAV9GED4_9PEZI</name>
<sequence>MSFLFAGEFRFQISTWWVCYEEHIADNVSVISQGASYLRHVSVCLDGDGDENHGNNIEPCDLRADLLRTLANHAVNLEELDIIYHRDGFINWPRFSSPIYGSTRVALRSDISWTDPPLQLAGADENEPWWTGMQDEDAWKIIATNFFDDNPEPHRVFFGIDVLDRYPFFRGAQRLEREKAFFSGPVLKLLQSFRSTKLHTLRALDDGGIDYDTVMAACSIVTGNTSTGFLATRVGARLEPIVRPDDGILGASEYFFQLPDEAASQPATSELIDRDAFSGEKAPTRATSLTRCVGMSQPLKAPEQDADRVTEKEPYQYKKLEPGKNIRLLHLDSCKTADGHLTGDLKAVDLKSRPKYTALSYVWGQPPPSTADPHRRVEHQIKCRSGTISITKNCHDALIDLRTLHGNIVIWVDSICINQLDNHEKGPQIGLMLDIYAQAQVVYVWLGPGSTESSQAIDSLSRASRFVPAFPGIPWQSGSQVRTLAGDSLRTVMSMAMVDLRLGSLNPFTNPRRRAQKVRANLNLEGLGHLLNREWLGRAWTFQEIILSSNATIVCGTKAIAWDRLHRGLHFLMEDEGAGGPEAAVSKARPVPTRAWMNLLNIWLSMPRRTGGMLNGSRNGPQRSAQSYWEGFFSRAGLLIGSKFLQLLFSLVPGVVISAVGLTVWPTDAAQVGTPQIIQIVLAVVGTAIASGGIGMFAALTYGGLKKLQSPGSSPRLMFDVGAPGRPRTSTPRVGIVEALRERNATNPLDKAFALHGVLRLLNDDDAVSGLEADYAKNTREAYRELFTALVRQRPSFVNLLVDAPMGSGRQPEKPTWVPDWEALPTKGWLPPEYVYDPIDGDRAPKPPRLTSRELTLQGVVLDTAALCFDCQPKRPSSDQDAGAEHGPSPPSAPGQDTEVDKLLQKLLPILGMLHQWLQHSRTFTRAVDKAYDSFPKAVLYTLLGRVPADDDEDAKGFDAWYAVMLGVRRPYSDTMDKKAVEEGLRENQEALNFAARCVGRLEGKRGVFFSKEGRIGSGPPTVAGGDKIVVLDGVAVPMVVCAASATGSGPARYTVVGPAFIPGLMKWQMEEYKPSEAEPEVADIVLV</sequence>
<reference evidence="4" key="1">
    <citation type="journal article" date="2023" name="Mol. Phylogenet. Evol.">
        <title>Genome-scale phylogeny and comparative genomics of the fungal order Sordariales.</title>
        <authorList>
            <person name="Hensen N."/>
            <person name="Bonometti L."/>
            <person name="Westerberg I."/>
            <person name="Brannstrom I.O."/>
            <person name="Guillou S."/>
            <person name="Cros-Aarteil S."/>
            <person name="Calhoun S."/>
            <person name="Haridas S."/>
            <person name="Kuo A."/>
            <person name="Mondo S."/>
            <person name="Pangilinan J."/>
            <person name="Riley R."/>
            <person name="LaButti K."/>
            <person name="Andreopoulos B."/>
            <person name="Lipzen A."/>
            <person name="Chen C."/>
            <person name="Yan M."/>
            <person name="Daum C."/>
            <person name="Ng V."/>
            <person name="Clum A."/>
            <person name="Steindorff A."/>
            <person name="Ohm R.A."/>
            <person name="Martin F."/>
            <person name="Silar P."/>
            <person name="Natvig D.O."/>
            <person name="Lalanne C."/>
            <person name="Gautier V."/>
            <person name="Ament-Velasquez S.L."/>
            <person name="Kruys A."/>
            <person name="Hutchinson M.I."/>
            <person name="Powell A.J."/>
            <person name="Barry K."/>
            <person name="Miller A.N."/>
            <person name="Grigoriev I.V."/>
            <person name="Debuchy R."/>
            <person name="Gladieux P."/>
            <person name="Hiltunen Thoren M."/>
            <person name="Johannesson H."/>
        </authorList>
    </citation>
    <scope>NUCLEOTIDE SEQUENCE</scope>
    <source>
        <strain evidence="4">PSN243</strain>
    </source>
</reference>
<feature type="transmembrane region" description="Helical" evidence="2">
    <location>
        <begin position="677"/>
        <end position="700"/>
    </location>
</feature>
<dbReference type="Pfam" id="PF26639">
    <property type="entry name" value="Het-6_barrel"/>
    <property type="match status" value="1"/>
</dbReference>
<reference evidence="4" key="2">
    <citation type="submission" date="2023-05" db="EMBL/GenBank/DDBJ databases">
        <authorList>
            <consortium name="Lawrence Berkeley National Laboratory"/>
            <person name="Steindorff A."/>
            <person name="Hensen N."/>
            <person name="Bonometti L."/>
            <person name="Westerberg I."/>
            <person name="Brannstrom I.O."/>
            <person name="Guillou S."/>
            <person name="Cros-Aarteil S."/>
            <person name="Calhoun S."/>
            <person name="Haridas S."/>
            <person name="Kuo A."/>
            <person name="Mondo S."/>
            <person name="Pangilinan J."/>
            <person name="Riley R."/>
            <person name="Labutti K."/>
            <person name="Andreopoulos B."/>
            <person name="Lipzen A."/>
            <person name="Chen C."/>
            <person name="Yanf M."/>
            <person name="Daum C."/>
            <person name="Ng V."/>
            <person name="Clum A."/>
            <person name="Ohm R."/>
            <person name="Martin F."/>
            <person name="Silar P."/>
            <person name="Natvig D."/>
            <person name="Lalanne C."/>
            <person name="Gautier V."/>
            <person name="Ament-Velasquez S.L."/>
            <person name="Kruys A."/>
            <person name="Hutchinson M.I."/>
            <person name="Powell A.J."/>
            <person name="Barry K."/>
            <person name="Miller A.N."/>
            <person name="Grigoriev I.V."/>
            <person name="Debuchy R."/>
            <person name="Gladieux P."/>
            <person name="Thoren M.H."/>
            <person name="Johannesson H."/>
        </authorList>
    </citation>
    <scope>NUCLEOTIDE SEQUENCE</scope>
    <source>
        <strain evidence="4">PSN243</strain>
    </source>
</reference>
<keyword evidence="5" id="KW-1185">Reference proteome</keyword>
<comment type="caution">
    <text evidence="4">The sequence shown here is derived from an EMBL/GenBank/DDBJ whole genome shotgun (WGS) entry which is preliminary data.</text>
</comment>
<proteinExistence type="predicted"/>
<protein>
    <submittedName>
        <fullName evidence="4">Heterokaryon incompatibility protein-domain-containing protein</fullName>
    </submittedName>
</protein>
<feature type="transmembrane region" description="Helical" evidence="2">
    <location>
        <begin position="644"/>
        <end position="665"/>
    </location>
</feature>
<dbReference type="InterPro" id="IPR010730">
    <property type="entry name" value="HET"/>
</dbReference>
<evidence type="ECO:0000313" key="5">
    <source>
        <dbReference type="Proteomes" id="UP001321760"/>
    </source>
</evidence>
<evidence type="ECO:0000256" key="2">
    <source>
        <dbReference type="SAM" id="Phobius"/>
    </source>
</evidence>
<keyword evidence="2" id="KW-0472">Membrane</keyword>
<evidence type="ECO:0000259" key="3">
    <source>
        <dbReference type="Pfam" id="PF06985"/>
    </source>
</evidence>
<dbReference type="AlphaFoldDB" id="A0AAV9GED4"/>
<dbReference type="Proteomes" id="UP001321760">
    <property type="component" value="Unassembled WGS sequence"/>
</dbReference>
<gene>
    <name evidence="4" type="ORF">QBC34DRAFT_428357</name>
</gene>
<feature type="region of interest" description="Disordered" evidence="1">
    <location>
        <begin position="872"/>
        <end position="898"/>
    </location>
</feature>
<keyword evidence="2" id="KW-1133">Transmembrane helix</keyword>
<dbReference type="Pfam" id="PF06985">
    <property type="entry name" value="HET"/>
    <property type="match status" value="1"/>
</dbReference>
<organism evidence="4 5">
    <name type="scientific">Podospora aff. communis PSN243</name>
    <dbReference type="NCBI Taxonomy" id="3040156"/>
    <lineage>
        <taxon>Eukaryota</taxon>
        <taxon>Fungi</taxon>
        <taxon>Dikarya</taxon>
        <taxon>Ascomycota</taxon>
        <taxon>Pezizomycotina</taxon>
        <taxon>Sordariomycetes</taxon>
        <taxon>Sordariomycetidae</taxon>
        <taxon>Sordariales</taxon>
        <taxon>Podosporaceae</taxon>
        <taxon>Podospora</taxon>
    </lineage>
</organism>